<dbReference type="EMBL" id="LSRX01001467">
    <property type="protein sequence ID" value="OLP79583.1"/>
    <property type="molecule type" value="Genomic_DNA"/>
</dbReference>
<keyword evidence="2" id="KW-1185">Reference proteome</keyword>
<comment type="caution">
    <text evidence="1">The sequence shown here is derived from an EMBL/GenBank/DDBJ whole genome shotgun (WGS) entry which is preliminary data.</text>
</comment>
<dbReference type="OrthoDB" id="419771at2759"/>
<evidence type="ECO:0000313" key="2">
    <source>
        <dbReference type="Proteomes" id="UP000186817"/>
    </source>
</evidence>
<reference evidence="1 2" key="1">
    <citation type="submission" date="2016-02" db="EMBL/GenBank/DDBJ databases">
        <title>Genome analysis of coral dinoflagellate symbionts highlights evolutionary adaptations to a symbiotic lifestyle.</title>
        <authorList>
            <person name="Aranda M."/>
            <person name="Li Y."/>
            <person name="Liew Y.J."/>
            <person name="Baumgarten S."/>
            <person name="Simakov O."/>
            <person name="Wilson M."/>
            <person name="Piel J."/>
            <person name="Ashoor H."/>
            <person name="Bougouffa S."/>
            <person name="Bajic V.B."/>
            <person name="Ryu T."/>
            <person name="Ravasi T."/>
            <person name="Bayer T."/>
            <person name="Micklem G."/>
            <person name="Kim H."/>
            <person name="Bhak J."/>
            <person name="Lajeunesse T.C."/>
            <person name="Voolstra C.R."/>
        </authorList>
    </citation>
    <scope>NUCLEOTIDE SEQUENCE [LARGE SCALE GENOMIC DNA]</scope>
    <source>
        <strain evidence="1 2">CCMP2467</strain>
    </source>
</reference>
<dbReference type="PROSITE" id="PS51257">
    <property type="entry name" value="PROKAR_LIPOPROTEIN"/>
    <property type="match status" value="1"/>
</dbReference>
<evidence type="ECO:0000313" key="1">
    <source>
        <dbReference type="EMBL" id="OLP79583.1"/>
    </source>
</evidence>
<dbReference type="AlphaFoldDB" id="A0A1Q9C9G3"/>
<accession>A0A1Q9C9G3</accession>
<gene>
    <name evidence="1" type="ORF">AK812_SmicGene40115</name>
</gene>
<name>A0A1Q9C9G3_SYMMI</name>
<dbReference type="Proteomes" id="UP000186817">
    <property type="component" value="Unassembled WGS sequence"/>
</dbReference>
<organism evidence="1 2">
    <name type="scientific">Symbiodinium microadriaticum</name>
    <name type="common">Dinoflagellate</name>
    <name type="synonym">Zooxanthella microadriatica</name>
    <dbReference type="NCBI Taxonomy" id="2951"/>
    <lineage>
        <taxon>Eukaryota</taxon>
        <taxon>Sar</taxon>
        <taxon>Alveolata</taxon>
        <taxon>Dinophyceae</taxon>
        <taxon>Suessiales</taxon>
        <taxon>Symbiodiniaceae</taxon>
        <taxon>Symbiodinium</taxon>
    </lineage>
</organism>
<protein>
    <submittedName>
        <fullName evidence="1">Uncharacterized protein</fullName>
    </submittedName>
</protein>
<sequence>MEARAWIAFALRRLLRQWKASAVVCLVAACIAVFRALPSLRALRAEPSEKQKSISDPIFGTVVYSYARLSESWEDFLDAFQFPKGSPIRQHIRQLFSREDLDAQFQRLFDVLCTGSTMNRHDFEHFSRGIQGHLHILTDKKTKIKLLSPTQEDLQWIAANFEKAFPEERPLNRQNFPDVAKLVLLRRVVRTLIEFVGIDHIQGGMAAPLVVDIAVDLGSAKGPPFRIHTVAPCSRPTLESGERLNAISE</sequence>
<proteinExistence type="predicted"/>